<dbReference type="PANTHER" id="PTHR37423:SF2">
    <property type="entry name" value="MEMBRANE-BOUND LYTIC MUREIN TRANSGLYCOSYLASE C"/>
    <property type="match status" value="1"/>
</dbReference>
<name>A0A2K9EHP0_9RHOB</name>
<comment type="similarity">
    <text evidence="1">Belongs to the transglycosylase Slt family.</text>
</comment>
<evidence type="ECO:0000256" key="2">
    <source>
        <dbReference type="ARBA" id="ARBA00009387"/>
    </source>
</evidence>
<gene>
    <name evidence="4" type="ORF">CUV01_14855</name>
</gene>
<dbReference type="InterPro" id="IPR008258">
    <property type="entry name" value="Transglycosylase_SLT_dom_1"/>
</dbReference>
<evidence type="ECO:0000313" key="5">
    <source>
        <dbReference type="Proteomes" id="UP000233742"/>
    </source>
</evidence>
<evidence type="ECO:0000313" key="4">
    <source>
        <dbReference type="EMBL" id="AUH34493.1"/>
    </source>
</evidence>
<sequence>MTISKTGRFIALAVLGAAVAMPVAGPVHAEGLRLSGSSSKSRAEQFARQTRLMDSRLAGQYQQSARLQPGANNKSVVTIELSPNIPAYRGKKTTYMPHAQAAARKYGIPENLFLRLVQQESGWNPSARSHKGAMGLAQLMPGTAANLGVNPRDPVQNLEGGARYLRMMYNQFGDWRLALAAYNAGPGAVAKYRGIPPYRETRNYVRIIAGS</sequence>
<dbReference type="Proteomes" id="UP000233742">
    <property type="component" value="Chromosome"/>
</dbReference>
<evidence type="ECO:0000256" key="1">
    <source>
        <dbReference type="ARBA" id="ARBA00007734"/>
    </source>
</evidence>
<dbReference type="EMBL" id="CP025408">
    <property type="protein sequence ID" value="AUH34493.1"/>
    <property type="molecule type" value="Genomic_DNA"/>
</dbReference>
<dbReference type="PANTHER" id="PTHR37423">
    <property type="entry name" value="SOLUBLE LYTIC MUREIN TRANSGLYCOSYLASE-RELATED"/>
    <property type="match status" value="1"/>
</dbReference>
<evidence type="ECO:0000259" key="3">
    <source>
        <dbReference type="Pfam" id="PF01464"/>
    </source>
</evidence>
<dbReference type="Pfam" id="PF01464">
    <property type="entry name" value="SLT"/>
    <property type="match status" value="1"/>
</dbReference>
<reference evidence="4 5" key="1">
    <citation type="submission" date="2017-12" db="EMBL/GenBank/DDBJ databases">
        <authorList>
            <person name="Hurst M.R.H."/>
        </authorList>
    </citation>
    <scope>NUCLEOTIDE SEQUENCE [LARGE SCALE GENOMIC DNA]</scope>
    <source>
        <strain evidence="4 5">BM15</strain>
    </source>
</reference>
<proteinExistence type="inferred from homology"/>
<dbReference type="KEGG" id="paro:CUV01_14855"/>
<organism evidence="4 5">
    <name type="scientific">Paracoccus tegillarcae</name>
    <dbReference type="NCBI Taxonomy" id="1529068"/>
    <lineage>
        <taxon>Bacteria</taxon>
        <taxon>Pseudomonadati</taxon>
        <taxon>Pseudomonadota</taxon>
        <taxon>Alphaproteobacteria</taxon>
        <taxon>Rhodobacterales</taxon>
        <taxon>Paracoccaceae</taxon>
        <taxon>Paracoccus</taxon>
    </lineage>
</organism>
<comment type="similarity">
    <text evidence="2">Belongs to the virb1 family.</text>
</comment>
<dbReference type="OrthoDB" id="9815002at2"/>
<dbReference type="AlphaFoldDB" id="A0A2K9EHP0"/>
<feature type="domain" description="Transglycosylase SLT" evidence="3">
    <location>
        <begin position="99"/>
        <end position="203"/>
    </location>
</feature>
<dbReference type="InterPro" id="IPR023346">
    <property type="entry name" value="Lysozyme-like_dom_sf"/>
</dbReference>
<dbReference type="CDD" id="cd00254">
    <property type="entry name" value="LT-like"/>
    <property type="match status" value="1"/>
</dbReference>
<protein>
    <submittedName>
        <fullName evidence="4">Lytic transglycosylase</fullName>
    </submittedName>
</protein>
<keyword evidence="5" id="KW-1185">Reference proteome</keyword>
<dbReference type="Gene3D" id="1.10.530.10">
    <property type="match status" value="1"/>
</dbReference>
<dbReference type="SUPFAM" id="SSF53955">
    <property type="entry name" value="Lysozyme-like"/>
    <property type="match status" value="1"/>
</dbReference>
<accession>A0A2K9EHP0</accession>